<organism evidence="1 2">
    <name type="scientific">Pyrus ussuriensis x Pyrus communis</name>
    <dbReference type="NCBI Taxonomy" id="2448454"/>
    <lineage>
        <taxon>Eukaryota</taxon>
        <taxon>Viridiplantae</taxon>
        <taxon>Streptophyta</taxon>
        <taxon>Embryophyta</taxon>
        <taxon>Tracheophyta</taxon>
        <taxon>Spermatophyta</taxon>
        <taxon>Magnoliopsida</taxon>
        <taxon>eudicotyledons</taxon>
        <taxon>Gunneridae</taxon>
        <taxon>Pentapetalae</taxon>
        <taxon>rosids</taxon>
        <taxon>fabids</taxon>
        <taxon>Rosales</taxon>
        <taxon>Rosaceae</taxon>
        <taxon>Amygdaloideae</taxon>
        <taxon>Maleae</taxon>
        <taxon>Pyrus</taxon>
    </lineage>
</organism>
<reference evidence="1 2" key="3">
    <citation type="submission" date="2019-11" db="EMBL/GenBank/DDBJ databases">
        <title>A de novo genome assembly of a pear dwarfing rootstock.</title>
        <authorList>
            <person name="Wang F."/>
            <person name="Wang J."/>
            <person name="Li S."/>
            <person name="Zhang Y."/>
            <person name="Fang M."/>
            <person name="Ma L."/>
            <person name="Zhao Y."/>
            <person name="Jiang S."/>
        </authorList>
    </citation>
    <scope>NUCLEOTIDE SEQUENCE [LARGE SCALE GENOMIC DNA]</scope>
    <source>
        <strain evidence="1">S2</strain>
        <tissue evidence="1">Leaf</tissue>
    </source>
</reference>
<dbReference type="PANTHER" id="PTHR11439:SF467">
    <property type="entry name" value="INTEGRASE CATALYTIC DOMAIN-CONTAINING PROTEIN"/>
    <property type="match status" value="1"/>
</dbReference>
<comment type="caution">
    <text evidence="1">The sequence shown here is derived from an EMBL/GenBank/DDBJ whole genome shotgun (WGS) entry which is preliminary data.</text>
</comment>
<reference evidence="1 2" key="1">
    <citation type="submission" date="2019-09" db="EMBL/GenBank/DDBJ databases">
        <authorList>
            <person name="Ou C."/>
        </authorList>
    </citation>
    <scope>NUCLEOTIDE SEQUENCE [LARGE SCALE GENOMIC DNA]</scope>
    <source>
        <strain evidence="1">S2</strain>
        <tissue evidence="1">Leaf</tissue>
    </source>
</reference>
<proteinExistence type="predicted"/>
<keyword evidence="2" id="KW-1185">Reference proteome</keyword>
<dbReference type="AlphaFoldDB" id="A0A5N5F2U1"/>
<dbReference type="CDD" id="cd09272">
    <property type="entry name" value="RNase_HI_RT_Ty1"/>
    <property type="match status" value="1"/>
</dbReference>
<evidence type="ECO:0000313" key="2">
    <source>
        <dbReference type="Proteomes" id="UP000327157"/>
    </source>
</evidence>
<evidence type="ECO:0000313" key="1">
    <source>
        <dbReference type="EMBL" id="KAB2597408.1"/>
    </source>
</evidence>
<dbReference type="Proteomes" id="UP000327157">
    <property type="component" value="Chromosome 1"/>
</dbReference>
<reference evidence="2" key="2">
    <citation type="submission" date="2019-10" db="EMBL/GenBank/DDBJ databases">
        <title>A de novo genome assembly of a pear dwarfing rootstock.</title>
        <authorList>
            <person name="Wang F."/>
            <person name="Wang J."/>
            <person name="Li S."/>
            <person name="Zhang Y."/>
            <person name="Fang M."/>
            <person name="Ma L."/>
            <person name="Zhao Y."/>
            <person name="Jiang S."/>
        </authorList>
    </citation>
    <scope>NUCLEOTIDE SEQUENCE [LARGE SCALE GENOMIC DNA]</scope>
</reference>
<dbReference type="EMBL" id="SMOL01000768">
    <property type="protein sequence ID" value="KAB2597408.1"/>
    <property type="molecule type" value="Genomic_DNA"/>
</dbReference>
<dbReference type="OrthoDB" id="8188638at2759"/>
<dbReference type="PANTHER" id="PTHR11439">
    <property type="entry name" value="GAG-POL-RELATED RETROTRANSPOSON"/>
    <property type="match status" value="1"/>
</dbReference>
<sequence>MAQSQASSNDPLRQVLQLHSTSTCLKTMKYGQVSLIVCETPRVPQCEEFRRSCHLVKTEDDSISVTALIAYVDLDTNIRTQVIIGRGTKVRGYTMLMMLHKPVFIKFKGETIGKEDYGWVDVSLDMFGSKEGAIFDGIESPNGRDNGCPRGCEVHSSKGPNGLNGGSIVESPNRFDCYVNSDHHTAGGNTEESAASLSGLNDQAKTRPVAWQKELFMHEPSEDHMTAVMHIFNYLKGAPGKRLMYRKYRHMAMKGYTDTEWARNVTDRQSTSGYFTFVASNLVTWRSKKQHLVARSSAEAEYRGMALGICALLWIRILLTKIRFKSKEPMLLYYDNQAVREIANNPIQHDRTMHVKVDRHFIKEKLEVKLLADILTHAVFARRFQDSLDKLGLGDIYAPT</sequence>
<accession>A0A5N5F2U1</accession>
<gene>
    <name evidence="1" type="ORF">D8674_000328</name>
</gene>
<name>A0A5N5F2U1_9ROSA</name>
<protein>
    <submittedName>
        <fullName evidence="1">Polyprotein (Retrotrasposon protein)</fullName>
    </submittedName>
</protein>